<dbReference type="InterPro" id="IPR019400">
    <property type="entry name" value="Peptidase_C65_otubain"/>
</dbReference>
<dbReference type="OrthoDB" id="18915at2759"/>
<dbReference type="Proteomes" id="UP000664521">
    <property type="component" value="Unassembled WGS sequence"/>
</dbReference>
<protein>
    <recommendedName>
        <fullName evidence="3">Ubiquitinyl hydrolase 1</fullName>
    </recommendedName>
</protein>
<dbReference type="SUPFAM" id="SSF54001">
    <property type="entry name" value="Cysteine proteinases"/>
    <property type="match status" value="1"/>
</dbReference>
<evidence type="ECO:0008006" key="3">
    <source>
        <dbReference type="Google" id="ProtNLM"/>
    </source>
</evidence>
<reference evidence="1" key="1">
    <citation type="submission" date="2021-03" db="EMBL/GenBank/DDBJ databases">
        <authorList>
            <person name="Tagirdzhanova G."/>
        </authorList>
    </citation>
    <scope>NUCLEOTIDE SEQUENCE</scope>
</reference>
<proteinExistence type="predicted"/>
<evidence type="ECO:0000313" key="2">
    <source>
        <dbReference type="Proteomes" id="UP000664521"/>
    </source>
</evidence>
<dbReference type="EMBL" id="CAJPDS010000057">
    <property type="protein sequence ID" value="CAF9930844.1"/>
    <property type="molecule type" value="Genomic_DNA"/>
</dbReference>
<sequence>MKTEEEMANLQRLSNDYVPEAQGDLVGHLRSTQAIAAEYSLADPVYVHKTTRLPEKYSHYRTVKGDGNCGWRGMEHGTAHSSLDIAEN</sequence>
<comment type="caution">
    <text evidence="1">The sequence shown here is derived from an EMBL/GenBank/DDBJ whole genome shotgun (WGS) entry which is preliminary data.</text>
</comment>
<dbReference type="AlphaFoldDB" id="A0A8H3FUB1"/>
<keyword evidence="2" id="KW-1185">Reference proteome</keyword>
<organism evidence="1 2">
    <name type="scientific">Heterodermia speciosa</name>
    <dbReference type="NCBI Taxonomy" id="116794"/>
    <lineage>
        <taxon>Eukaryota</taxon>
        <taxon>Fungi</taxon>
        <taxon>Dikarya</taxon>
        <taxon>Ascomycota</taxon>
        <taxon>Pezizomycotina</taxon>
        <taxon>Lecanoromycetes</taxon>
        <taxon>OSLEUM clade</taxon>
        <taxon>Lecanoromycetidae</taxon>
        <taxon>Caliciales</taxon>
        <taxon>Physciaceae</taxon>
        <taxon>Heterodermia</taxon>
    </lineage>
</organism>
<gene>
    <name evidence="1" type="ORF">HETSPECPRED_007726</name>
</gene>
<accession>A0A8H3FUB1</accession>
<dbReference type="InterPro" id="IPR038765">
    <property type="entry name" value="Papain-like_cys_pep_sf"/>
</dbReference>
<evidence type="ECO:0000313" key="1">
    <source>
        <dbReference type="EMBL" id="CAF9930844.1"/>
    </source>
</evidence>
<name>A0A8H3FUB1_9LECA</name>
<dbReference type="Pfam" id="PF10275">
    <property type="entry name" value="Peptidase_C65"/>
    <property type="match status" value="1"/>
</dbReference>